<proteinExistence type="predicted"/>
<dbReference type="RefSeq" id="WP_176163474.1">
    <property type="nucleotide sequence ID" value="NZ_CP054929.1"/>
</dbReference>
<reference evidence="2 3" key="1">
    <citation type="submission" date="2020-06" db="EMBL/GenBank/DDBJ databases">
        <title>Genome mining for natural products.</title>
        <authorList>
            <person name="Zhang B."/>
            <person name="Shi J."/>
            <person name="Ge H."/>
        </authorList>
    </citation>
    <scope>NUCLEOTIDE SEQUENCE [LARGE SCALE GENOMIC DNA]</scope>
    <source>
        <strain evidence="2 3">NA00687</strain>
    </source>
</reference>
<dbReference type="AlphaFoldDB" id="A0A7H8NBL6"/>
<name>A0A7H8NBL6_9ACTN</name>
<feature type="chain" id="PRO_5039599383" description="Secreted protein" evidence="1">
    <location>
        <begin position="25"/>
        <end position="131"/>
    </location>
</feature>
<evidence type="ECO:0000256" key="1">
    <source>
        <dbReference type="SAM" id="SignalP"/>
    </source>
</evidence>
<feature type="signal peptide" evidence="1">
    <location>
        <begin position="1"/>
        <end position="24"/>
    </location>
</feature>
<sequence>MHAVRPLGVSIALAAILGSTVTFAPAASATPAGCGDLSKGSLCIKGGKVGKTDSFTWRVRYVRHQGGEIKVKLGSQRKNSDITAWELWFGTKKTRNGVVELRRKHEINKDECIRGVMEYKSKVYVTKWRCP</sequence>
<protein>
    <recommendedName>
        <fullName evidence="4">Secreted protein</fullName>
    </recommendedName>
</protein>
<evidence type="ECO:0000313" key="3">
    <source>
        <dbReference type="Proteomes" id="UP000509303"/>
    </source>
</evidence>
<accession>A0A7H8NBL6</accession>
<keyword evidence="3" id="KW-1185">Reference proteome</keyword>
<organism evidence="2 3">
    <name type="scientific">Streptomyces buecherae</name>
    <dbReference type="NCBI Taxonomy" id="2763006"/>
    <lineage>
        <taxon>Bacteria</taxon>
        <taxon>Bacillati</taxon>
        <taxon>Actinomycetota</taxon>
        <taxon>Actinomycetes</taxon>
        <taxon>Kitasatosporales</taxon>
        <taxon>Streptomycetaceae</taxon>
        <taxon>Streptomyces</taxon>
    </lineage>
</organism>
<dbReference type="Proteomes" id="UP000509303">
    <property type="component" value="Chromosome"/>
</dbReference>
<evidence type="ECO:0008006" key="4">
    <source>
        <dbReference type="Google" id="ProtNLM"/>
    </source>
</evidence>
<evidence type="ECO:0000313" key="2">
    <source>
        <dbReference type="EMBL" id="QKW51756.1"/>
    </source>
</evidence>
<keyword evidence="1" id="KW-0732">Signal</keyword>
<dbReference type="EMBL" id="CP054929">
    <property type="protein sequence ID" value="QKW51756.1"/>
    <property type="molecule type" value="Genomic_DNA"/>
</dbReference>
<gene>
    <name evidence="2" type="ORF">HUT08_22015</name>
</gene>